<organism evidence="1">
    <name type="scientific">Rhizophora mucronata</name>
    <name type="common">Asiatic mangrove</name>
    <dbReference type="NCBI Taxonomy" id="61149"/>
    <lineage>
        <taxon>Eukaryota</taxon>
        <taxon>Viridiplantae</taxon>
        <taxon>Streptophyta</taxon>
        <taxon>Embryophyta</taxon>
        <taxon>Tracheophyta</taxon>
        <taxon>Spermatophyta</taxon>
        <taxon>Magnoliopsida</taxon>
        <taxon>eudicotyledons</taxon>
        <taxon>Gunneridae</taxon>
        <taxon>Pentapetalae</taxon>
        <taxon>rosids</taxon>
        <taxon>fabids</taxon>
        <taxon>Malpighiales</taxon>
        <taxon>Rhizophoraceae</taxon>
        <taxon>Rhizophora</taxon>
    </lineage>
</organism>
<accession>A0A2P2IZC0</accession>
<dbReference type="AlphaFoldDB" id="A0A2P2IZC0"/>
<reference evidence="1" key="1">
    <citation type="submission" date="2018-02" db="EMBL/GenBank/DDBJ databases">
        <title>Rhizophora mucronata_Transcriptome.</title>
        <authorList>
            <person name="Meera S.P."/>
            <person name="Sreeshan A."/>
            <person name="Augustine A."/>
        </authorList>
    </citation>
    <scope>NUCLEOTIDE SEQUENCE</scope>
    <source>
        <tissue evidence="1">Leaf</tissue>
    </source>
</reference>
<proteinExistence type="predicted"/>
<dbReference type="EMBL" id="GGEC01006083">
    <property type="protein sequence ID" value="MBW86566.1"/>
    <property type="molecule type" value="Transcribed_RNA"/>
</dbReference>
<evidence type="ECO:0000313" key="1">
    <source>
        <dbReference type="EMBL" id="MBW86566.1"/>
    </source>
</evidence>
<protein>
    <submittedName>
        <fullName evidence="1">Uncharacterized protein</fullName>
    </submittedName>
</protein>
<sequence>MPNLSQLLELQSLQIPSLNNNLRAIVPSTVSFAL</sequence>
<name>A0A2P2IZC0_RHIMU</name>